<evidence type="ECO:0000313" key="6">
    <source>
        <dbReference type="EMBL" id="PTQ89387.1"/>
    </source>
</evidence>
<comment type="similarity">
    <text evidence="2">Belongs to the universal stress protein A family.</text>
</comment>
<feature type="domain" description="UspA" evidence="5">
    <location>
        <begin position="2"/>
        <end position="151"/>
    </location>
</feature>
<dbReference type="RefSeq" id="WP_170106942.1">
    <property type="nucleotide sequence ID" value="NZ_QAON01000007.1"/>
</dbReference>
<dbReference type="PANTHER" id="PTHR46268">
    <property type="entry name" value="STRESS RESPONSE PROTEIN NHAX"/>
    <property type="match status" value="1"/>
</dbReference>
<comment type="subcellular location">
    <subcellularLocation>
        <location evidence="1">Cytoplasm</location>
    </subcellularLocation>
</comment>
<accession>A0A2T5IZB0</accession>
<evidence type="ECO:0000256" key="2">
    <source>
        <dbReference type="ARBA" id="ARBA00008791"/>
    </source>
</evidence>
<reference evidence="6 7" key="1">
    <citation type="submission" date="2018-04" db="EMBL/GenBank/DDBJ databases">
        <title>Genomic Encyclopedia of Archaeal and Bacterial Type Strains, Phase II (KMG-II): from individual species to whole genera.</title>
        <authorList>
            <person name="Goeker M."/>
        </authorList>
    </citation>
    <scope>NUCLEOTIDE SEQUENCE [LARGE SCALE GENOMIC DNA]</scope>
    <source>
        <strain evidence="6 7">DSM 5822</strain>
    </source>
</reference>
<sequence>MKLLVCVDLSPETPILIKYAQQFAQQLSARMCLLHVTDSQEEMVGYGGVFGELPVYIDPKEIRHDIAQRFQREHQQMQTLSQQLQDAGLSAIGLLVNGTSVVTTILKEADKLAADMIIVGSHHKSLLVQLIEGSTSKSLINQANRPVLVVPVNV</sequence>
<dbReference type="PRINTS" id="PR01438">
    <property type="entry name" value="UNVRSLSTRESS"/>
</dbReference>
<keyword evidence="7" id="KW-1185">Reference proteome</keyword>
<comment type="caution">
    <text evidence="6">The sequence shown here is derived from an EMBL/GenBank/DDBJ whole genome shotgun (WGS) entry which is preliminary data.</text>
</comment>
<evidence type="ECO:0000313" key="7">
    <source>
        <dbReference type="Proteomes" id="UP000244223"/>
    </source>
</evidence>
<evidence type="ECO:0000256" key="4">
    <source>
        <dbReference type="ARBA" id="ARBA00022490"/>
    </source>
</evidence>
<evidence type="ECO:0000256" key="3">
    <source>
        <dbReference type="ARBA" id="ARBA00011738"/>
    </source>
</evidence>
<evidence type="ECO:0000259" key="5">
    <source>
        <dbReference type="Pfam" id="PF00582"/>
    </source>
</evidence>
<dbReference type="InterPro" id="IPR006015">
    <property type="entry name" value="Universal_stress_UspA"/>
</dbReference>
<gene>
    <name evidence="6" type="ORF">C8N29_107120</name>
</gene>
<comment type="subunit">
    <text evidence="3">Homodimer.</text>
</comment>
<dbReference type="Gene3D" id="3.40.50.620">
    <property type="entry name" value="HUPs"/>
    <property type="match status" value="1"/>
</dbReference>
<dbReference type="InterPro" id="IPR014729">
    <property type="entry name" value="Rossmann-like_a/b/a_fold"/>
</dbReference>
<dbReference type="Proteomes" id="UP000244223">
    <property type="component" value="Unassembled WGS sequence"/>
</dbReference>
<dbReference type="PANTHER" id="PTHR46268:SF23">
    <property type="entry name" value="UNIVERSAL STRESS PROTEIN A-RELATED"/>
    <property type="match status" value="1"/>
</dbReference>
<evidence type="ECO:0000256" key="1">
    <source>
        <dbReference type="ARBA" id="ARBA00004496"/>
    </source>
</evidence>
<organism evidence="6 7">
    <name type="scientific">Agitococcus lubricus</name>
    <dbReference type="NCBI Taxonomy" id="1077255"/>
    <lineage>
        <taxon>Bacteria</taxon>
        <taxon>Pseudomonadati</taxon>
        <taxon>Pseudomonadota</taxon>
        <taxon>Gammaproteobacteria</taxon>
        <taxon>Moraxellales</taxon>
        <taxon>Moraxellaceae</taxon>
        <taxon>Agitococcus</taxon>
    </lineage>
</organism>
<dbReference type="Pfam" id="PF00582">
    <property type="entry name" value="Usp"/>
    <property type="match status" value="1"/>
</dbReference>
<dbReference type="CDD" id="cd00293">
    <property type="entry name" value="USP-like"/>
    <property type="match status" value="1"/>
</dbReference>
<keyword evidence="4" id="KW-0963">Cytoplasm</keyword>
<dbReference type="EMBL" id="QAON01000007">
    <property type="protein sequence ID" value="PTQ89387.1"/>
    <property type="molecule type" value="Genomic_DNA"/>
</dbReference>
<dbReference type="SUPFAM" id="SSF52402">
    <property type="entry name" value="Adenine nucleotide alpha hydrolases-like"/>
    <property type="match status" value="1"/>
</dbReference>
<dbReference type="AlphaFoldDB" id="A0A2T5IZB0"/>
<proteinExistence type="inferred from homology"/>
<name>A0A2T5IZB0_9GAMM</name>
<protein>
    <submittedName>
        <fullName evidence="6">Nucleotide-binding universal stress UspA family protein</fullName>
    </submittedName>
</protein>
<dbReference type="InterPro" id="IPR006016">
    <property type="entry name" value="UspA"/>
</dbReference>
<dbReference type="GO" id="GO:0005737">
    <property type="term" value="C:cytoplasm"/>
    <property type="evidence" value="ECO:0007669"/>
    <property type="project" value="UniProtKB-SubCell"/>
</dbReference>